<organism evidence="1 2">
    <name type="scientific">Sandarakinorhabdus glacialis</name>
    <dbReference type="NCBI Taxonomy" id="1614636"/>
    <lineage>
        <taxon>Bacteria</taxon>
        <taxon>Pseudomonadati</taxon>
        <taxon>Pseudomonadota</taxon>
        <taxon>Alphaproteobacteria</taxon>
        <taxon>Sphingomonadales</taxon>
        <taxon>Sphingosinicellaceae</taxon>
        <taxon>Sandarakinorhabdus</taxon>
    </lineage>
</organism>
<sequence>MSRRRRPSARRPAPENQRIRCESRNYQPAACSVPGALVARVVQQLGGQCIQGQTWGFNRKGVFVSDGCRAVFDVTVNGYGGGNGSGPGYPGPGYPGGGYPGGGNSARTIRCESQDYRQVRCPVDTRGGVQLGRVLGNTPCRQGQSWGFDRGGVWVNGGCRAEFLVGDNTAGGGYPGGGYPGAGGPSRTITCGSMNYRPARCPIAGANSVRINQVIGGECIQGRSWGYDRDGVWVNNGCRARFIAN</sequence>
<comment type="caution">
    <text evidence="1">The sequence shown here is derived from an EMBL/GenBank/DDBJ whole genome shotgun (WGS) entry which is preliminary data.</text>
</comment>
<dbReference type="AlphaFoldDB" id="A0A916ZQW8"/>
<proteinExistence type="predicted"/>
<name>A0A916ZQW8_9SPHN</name>
<dbReference type="Proteomes" id="UP000635071">
    <property type="component" value="Unassembled WGS sequence"/>
</dbReference>
<protein>
    <recommendedName>
        <fullName evidence="3">DUF3011 domain-containing protein</fullName>
    </recommendedName>
</protein>
<gene>
    <name evidence="1" type="ORF">GCM10011529_11810</name>
</gene>
<accession>A0A916ZQW8</accession>
<keyword evidence="2" id="KW-1185">Reference proteome</keyword>
<evidence type="ECO:0000313" key="2">
    <source>
        <dbReference type="Proteomes" id="UP000635071"/>
    </source>
</evidence>
<reference evidence="1" key="2">
    <citation type="submission" date="2020-09" db="EMBL/GenBank/DDBJ databases">
        <authorList>
            <person name="Sun Q."/>
            <person name="Zhou Y."/>
        </authorList>
    </citation>
    <scope>NUCLEOTIDE SEQUENCE</scope>
    <source>
        <strain evidence="1">CGMCC 1.15519</strain>
    </source>
</reference>
<reference evidence="1" key="1">
    <citation type="journal article" date="2014" name="Int. J. Syst. Evol. Microbiol.">
        <title>Complete genome sequence of Corynebacterium casei LMG S-19264T (=DSM 44701T), isolated from a smear-ripened cheese.</title>
        <authorList>
            <consortium name="US DOE Joint Genome Institute (JGI-PGF)"/>
            <person name="Walter F."/>
            <person name="Albersmeier A."/>
            <person name="Kalinowski J."/>
            <person name="Ruckert C."/>
        </authorList>
    </citation>
    <scope>NUCLEOTIDE SEQUENCE</scope>
    <source>
        <strain evidence="1">CGMCC 1.15519</strain>
    </source>
</reference>
<dbReference type="InterPro" id="IPR021381">
    <property type="entry name" value="DUF3011"/>
</dbReference>
<dbReference type="Pfam" id="PF11218">
    <property type="entry name" value="DUF3011"/>
    <property type="match status" value="1"/>
</dbReference>
<evidence type="ECO:0008006" key="3">
    <source>
        <dbReference type="Google" id="ProtNLM"/>
    </source>
</evidence>
<evidence type="ECO:0000313" key="1">
    <source>
        <dbReference type="EMBL" id="GGE07062.1"/>
    </source>
</evidence>
<dbReference type="EMBL" id="BMJM01000003">
    <property type="protein sequence ID" value="GGE07062.1"/>
    <property type="molecule type" value="Genomic_DNA"/>
</dbReference>